<feature type="compositionally biased region" description="Polar residues" evidence="2">
    <location>
        <begin position="88"/>
        <end position="98"/>
    </location>
</feature>
<feature type="compositionally biased region" description="Basic and acidic residues" evidence="2">
    <location>
        <begin position="362"/>
        <end position="380"/>
    </location>
</feature>
<feature type="compositionally biased region" description="Basic and acidic residues" evidence="2">
    <location>
        <begin position="100"/>
        <end position="110"/>
    </location>
</feature>
<dbReference type="PANTHER" id="PTHR31471">
    <property type="entry name" value="OS02G0116800 PROTEIN"/>
    <property type="match status" value="1"/>
</dbReference>
<feature type="region of interest" description="Disordered" evidence="2">
    <location>
        <begin position="25"/>
        <end position="49"/>
    </location>
</feature>
<comment type="similarity">
    <text evidence="1">Belongs to the remorin family.</text>
</comment>
<sequence>MEYERIHKVQTGIISPSKLRMKLIGPHHQRKKDGSNSNSSRTSPSKVGDAEFVKNSLLAQENEDFYEEAPTLKVSSVKLSIEAVSCSGQGDQVSSQLKESLPRENGDLGRVKMQPFSKSDSGYSGSIHSVRNPEDENLDYDSNASSSSFEFHKGERSLHNPITRSFSRTMPSKWNDAEKWIVSRQNAQANYTKKTVLQSQANRLPVTNMVRVAPESAGNDHKISVNRVADTKRVDFCQPMSQMGLDRFSFVPTGTHPISGQASGGNAIIHPCPQSKDLMEVGHLELSCTRSPTEDTTGLPAIRSVSMRDMGTEMTPIASQEPSRTATPEGATTPLRSPTSSLPSTPRRGAPAPTPTENTTDDESRPTENSNKELSEQEMKLKTRREIVALGVQLGKMNIAAWASKDEKEKNTSPVKTIDMEKLDRIEFERRAAAWEEVEKSKHTARYKREEIKIQAWESQQKAKLEAEMRRIEAQVEQMRAHAQAKMVKKIAMARQRSEEKRAAAEARKNRQAERTASQAEYIRQTGQFPSSPFICCGWLR</sequence>
<evidence type="ECO:0000313" key="5">
    <source>
        <dbReference type="Proteomes" id="UP001415857"/>
    </source>
</evidence>
<keyword evidence="5" id="KW-1185">Reference proteome</keyword>
<evidence type="ECO:0000313" key="4">
    <source>
        <dbReference type="EMBL" id="KAK9267889.1"/>
    </source>
</evidence>
<dbReference type="EMBL" id="JBBPBK010000016">
    <property type="protein sequence ID" value="KAK9267889.1"/>
    <property type="molecule type" value="Genomic_DNA"/>
</dbReference>
<evidence type="ECO:0000256" key="1">
    <source>
        <dbReference type="ARBA" id="ARBA00005711"/>
    </source>
</evidence>
<evidence type="ECO:0000259" key="3">
    <source>
        <dbReference type="Pfam" id="PF03763"/>
    </source>
</evidence>
<dbReference type="Pfam" id="PF03763">
    <property type="entry name" value="Remorin_C"/>
    <property type="match status" value="1"/>
</dbReference>
<evidence type="ECO:0000256" key="2">
    <source>
        <dbReference type="SAM" id="MobiDB-lite"/>
    </source>
</evidence>
<feature type="compositionally biased region" description="Polar residues" evidence="2">
    <location>
        <begin position="317"/>
        <end position="326"/>
    </location>
</feature>
<feature type="region of interest" description="Disordered" evidence="2">
    <location>
        <begin position="314"/>
        <end position="380"/>
    </location>
</feature>
<accession>A0AAP0NBA2</accession>
<gene>
    <name evidence="4" type="ORF">L1049_010326</name>
</gene>
<feature type="region of interest" description="Disordered" evidence="2">
    <location>
        <begin position="88"/>
        <end position="143"/>
    </location>
</feature>
<feature type="compositionally biased region" description="Low complexity" evidence="2">
    <location>
        <begin position="332"/>
        <end position="351"/>
    </location>
</feature>
<feature type="domain" description="Remorin C-terminal" evidence="3">
    <location>
        <begin position="428"/>
        <end position="531"/>
    </location>
</feature>
<proteinExistence type="inferred from homology"/>
<dbReference type="InterPro" id="IPR005516">
    <property type="entry name" value="Remorin_C"/>
</dbReference>
<organism evidence="4 5">
    <name type="scientific">Liquidambar formosana</name>
    <name type="common">Formosan gum</name>
    <dbReference type="NCBI Taxonomy" id="63359"/>
    <lineage>
        <taxon>Eukaryota</taxon>
        <taxon>Viridiplantae</taxon>
        <taxon>Streptophyta</taxon>
        <taxon>Embryophyta</taxon>
        <taxon>Tracheophyta</taxon>
        <taxon>Spermatophyta</taxon>
        <taxon>Magnoliopsida</taxon>
        <taxon>eudicotyledons</taxon>
        <taxon>Gunneridae</taxon>
        <taxon>Pentapetalae</taxon>
        <taxon>Saxifragales</taxon>
        <taxon>Altingiaceae</taxon>
        <taxon>Liquidambar</taxon>
    </lineage>
</organism>
<feature type="compositionally biased region" description="Low complexity" evidence="2">
    <location>
        <begin position="35"/>
        <end position="45"/>
    </location>
</feature>
<comment type="caution">
    <text evidence="4">The sequence shown here is derived from an EMBL/GenBank/DDBJ whole genome shotgun (WGS) entry which is preliminary data.</text>
</comment>
<feature type="region of interest" description="Disordered" evidence="2">
    <location>
        <begin position="494"/>
        <end position="524"/>
    </location>
</feature>
<name>A0AAP0NBA2_LIQFO</name>
<feature type="compositionally biased region" description="Polar residues" evidence="2">
    <location>
        <begin position="116"/>
        <end position="129"/>
    </location>
</feature>
<protein>
    <recommendedName>
        <fullName evidence="3">Remorin C-terminal domain-containing protein</fullName>
    </recommendedName>
</protein>
<dbReference type="PANTHER" id="PTHR31471:SF49">
    <property type="entry name" value="REMORIN FAMILY PROTEIN"/>
    <property type="match status" value="1"/>
</dbReference>
<reference evidence="4 5" key="1">
    <citation type="journal article" date="2024" name="Plant J.">
        <title>Genome sequences and population genomics reveal climatic adaptation and genomic divergence between two closely related sweetgum species.</title>
        <authorList>
            <person name="Xu W.Q."/>
            <person name="Ren C.Q."/>
            <person name="Zhang X.Y."/>
            <person name="Comes H.P."/>
            <person name="Liu X.H."/>
            <person name="Li Y.G."/>
            <person name="Kettle C.J."/>
            <person name="Jalonen R."/>
            <person name="Gaisberger H."/>
            <person name="Ma Y.Z."/>
            <person name="Qiu Y.X."/>
        </authorList>
    </citation>
    <scope>NUCLEOTIDE SEQUENCE [LARGE SCALE GENOMIC DNA]</scope>
    <source>
        <strain evidence="4">Hangzhou</strain>
    </source>
</reference>
<dbReference type="AlphaFoldDB" id="A0AAP0NBA2"/>
<dbReference type="Proteomes" id="UP001415857">
    <property type="component" value="Unassembled WGS sequence"/>
</dbReference>
<feature type="compositionally biased region" description="Basic and acidic residues" evidence="2">
    <location>
        <begin position="496"/>
        <end position="514"/>
    </location>
</feature>